<reference evidence="2 3" key="1">
    <citation type="submission" date="2016-10" db="EMBL/GenBank/DDBJ databases">
        <authorList>
            <person name="de Groot N.N."/>
        </authorList>
    </citation>
    <scope>NUCLEOTIDE SEQUENCE [LARGE SCALE GENOMIC DNA]</scope>
    <source>
        <strain evidence="2 3">DSM 10495</strain>
    </source>
</reference>
<name>A0A1H4RDP8_9MICC</name>
<proteinExistence type="predicted"/>
<sequence length="540" mass="57578">MTAPLPTHTTAWCDVLFVGAGPKALAAVAELDTRLAELGPRPRPLRVTLCDPARPGPGAVWDPEQPAHLRMNVDARIVDLSCPAVPESYRAWEQRLFPETAGETFPPRTQVGRYLSWAFERLAASPRLELRHGAGRVSEVTRDGDYWLVTARTPAGPASWRAPVVVLCTGHADSGGVDHRRVASGEGTDPSAPLTVTGAALTAIDVVLDVTEGRGGAWRRTPGNALEYVASGAEPRLITLTSRSGEMMLPKPATDQRHVLDAVQGVTAALPTGGEPDDAWWMTLAEGASAAARTAGVDLDAPALLDHLDHGTPGGPAAEQWVHGLARAHGMLDGDPAWWWGRAWSAGYRDVVRSLERGARTPELWDLWRRRAARLEKWAFGPPPATAAKLLALHQAGLLQVRSDAGSPGLAGSESPVTTVRAVTAGPGVLTGPAETLGPVSAHDDLWASLLSRGDVTVRRGERGVLTRPDGVCVTRSGHPSSGLAALGRPTEDPVIGHDTLNRTLHQDSERWSRAVAEWVLGARTPIATLPFPDHERNSR</sequence>
<dbReference type="AlphaFoldDB" id="A0A1H4RDP8"/>
<dbReference type="Proteomes" id="UP000182652">
    <property type="component" value="Unassembled WGS sequence"/>
</dbReference>
<evidence type="ECO:0000259" key="1">
    <source>
        <dbReference type="Pfam" id="PF13454"/>
    </source>
</evidence>
<dbReference type="InterPro" id="IPR038732">
    <property type="entry name" value="HpyO/CreE_NAD-binding"/>
</dbReference>
<dbReference type="STRING" id="156980.SAMN04489745_2528"/>
<dbReference type="InterPro" id="IPR052189">
    <property type="entry name" value="L-asp_N-monooxygenase_NS-form"/>
</dbReference>
<dbReference type="SUPFAM" id="SSF51905">
    <property type="entry name" value="FAD/NAD(P)-binding domain"/>
    <property type="match status" value="1"/>
</dbReference>
<organism evidence="2 3">
    <name type="scientific">Arthrobacter woluwensis</name>
    <dbReference type="NCBI Taxonomy" id="156980"/>
    <lineage>
        <taxon>Bacteria</taxon>
        <taxon>Bacillati</taxon>
        <taxon>Actinomycetota</taxon>
        <taxon>Actinomycetes</taxon>
        <taxon>Micrococcales</taxon>
        <taxon>Micrococcaceae</taxon>
        <taxon>Arthrobacter</taxon>
    </lineage>
</organism>
<keyword evidence="3" id="KW-1185">Reference proteome</keyword>
<evidence type="ECO:0000313" key="3">
    <source>
        <dbReference type="Proteomes" id="UP000182652"/>
    </source>
</evidence>
<dbReference type="RefSeq" id="WP_066215728.1">
    <property type="nucleotide sequence ID" value="NZ_FNSN01000003.1"/>
</dbReference>
<evidence type="ECO:0000313" key="2">
    <source>
        <dbReference type="EMBL" id="SEC29811.1"/>
    </source>
</evidence>
<accession>A0A1H4RDP8</accession>
<dbReference type="InterPro" id="IPR036188">
    <property type="entry name" value="FAD/NAD-bd_sf"/>
</dbReference>
<dbReference type="Gene3D" id="3.50.50.60">
    <property type="entry name" value="FAD/NAD(P)-binding domain"/>
    <property type="match status" value="1"/>
</dbReference>
<dbReference type="Pfam" id="PF13454">
    <property type="entry name" value="NAD_binding_9"/>
    <property type="match status" value="1"/>
</dbReference>
<dbReference type="PANTHER" id="PTHR40254">
    <property type="entry name" value="BLR0577 PROTEIN"/>
    <property type="match status" value="1"/>
</dbReference>
<protein>
    <submittedName>
        <fullName evidence="2">Uncharacterized NAD(P)/FAD-binding protein YdhS</fullName>
    </submittedName>
</protein>
<dbReference type="PANTHER" id="PTHR40254:SF1">
    <property type="entry name" value="BLR0577 PROTEIN"/>
    <property type="match status" value="1"/>
</dbReference>
<feature type="domain" description="FAD-dependent urate hydroxylase HpyO/Asp monooxygenase CreE-like FAD/NAD(P)-binding" evidence="1">
    <location>
        <begin position="17"/>
        <end position="171"/>
    </location>
</feature>
<dbReference type="EMBL" id="FNSN01000003">
    <property type="protein sequence ID" value="SEC29811.1"/>
    <property type="molecule type" value="Genomic_DNA"/>
</dbReference>
<gene>
    <name evidence="2" type="ORF">SAMN04489745_2528</name>
</gene>